<dbReference type="PANTHER" id="PTHR42673">
    <property type="entry name" value="MALEYLACETOACETATE ISOMERASE"/>
    <property type="match status" value="1"/>
</dbReference>
<dbReference type="Pfam" id="PF13410">
    <property type="entry name" value="GST_C_2"/>
    <property type="match status" value="1"/>
</dbReference>
<keyword evidence="4" id="KW-0413">Isomerase</keyword>
<comment type="similarity">
    <text evidence="1">Belongs to the GST superfamily. Zeta family.</text>
</comment>
<dbReference type="SFLD" id="SFLDS00019">
    <property type="entry name" value="Glutathione_Transferase_(cytos"/>
    <property type="match status" value="1"/>
</dbReference>
<dbReference type="InterPro" id="IPR004045">
    <property type="entry name" value="Glutathione_S-Trfase_N"/>
</dbReference>
<dbReference type="CDD" id="cd03042">
    <property type="entry name" value="GST_N_Zeta"/>
    <property type="match status" value="1"/>
</dbReference>
<comment type="caution">
    <text evidence="4">The sequence shown here is derived from an EMBL/GenBank/DDBJ whole genome shotgun (WGS) entry which is preliminary data.</text>
</comment>
<dbReference type="InterPro" id="IPR005955">
    <property type="entry name" value="GST_Zeta"/>
</dbReference>
<dbReference type="SUPFAM" id="SSF47616">
    <property type="entry name" value="GST C-terminal domain-like"/>
    <property type="match status" value="1"/>
</dbReference>
<accession>A0ABT0N447</accession>
<dbReference type="NCBIfam" id="TIGR01262">
    <property type="entry name" value="maiA"/>
    <property type="match status" value="1"/>
</dbReference>
<evidence type="ECO:0000259" key="3">
    <source>
        <dbReference type="PROSITE" id="PS50405"/>
    </source>
</evidence>
<dbReference type="SFLD" id="SFLDG00358">
    <property type="entry name" value="Main_(cytGST)"/>
    <property type="match status" value="1"/>
</dbReference>
<dbReference type="CDD" id="cd03191">
    <property type="entry name" value="GST_C_Zeta"/>
    <property type="match status" value="1"/>
</dbReference>
<dbReference type="InterPro" id="IPR034333">
    <property type="entry name" value="GST_Zeta_N"/>
</dbReference>
<evidence type="ECO:0000256" key="1">
    <source>
        <dbReference type="ARBA" id="ARBA00010007"/>
    </source>
</evidence>
<dbReference type="PROSITE" id="PS50405">
    <property type="entry name" value="GST_CTER"/>
    <property type="match status" value="1"/>
</dbReference>
<dbReference type="InterPro" id="IPR034330">
    <property type="entry name" value="GST_Zeta_C"/>
</dbReference>
<feature type="domain" description="GST N-terminal" evidence="2">
    <location>
        <begin position="1"/>
        <end position="83"/>
    </location>
</feature>
<dbReference type="Proteomes" id="UP001202831">
    <property type="component" value="Unassembled WGS sequence"/>
</dbReference>
<dbReference type="PROSITE" id="PS50404">
    <property type="entry name" value="GST_NTER"/>
    <property type="match status" value="1"/>
</dbReference>
<dbReference type="InterPro" id="IPR010987">
    <property type="entry name" value="Glutathione-S-Trfase_C-like"/>
</dbReference>
<evidence type="ECO:0000259" key="2">
    <source>
        <dbReference type="PROSITE" id="PS50404"/>
    </source>
</evidence>
<dbReference type="EMBL" id="JAKIKT010000001">
    <property type="protein sequence ID" value="MCL2913187.1"/>
    <property type="molecule type" value="Genomic_DNA"/>
</dbReference>
<dbReference type="RefSeq" id="WP_249248001.1">
    <property type="nucleotide sequence ID" value="NZ_JAKIKT010000001.1"/>
</dbReference>
<dbReference type="GO" id="GO:0016034">
    <property type="term" value="F:maleylacetoacetate isomerase activity"/>
    <property type="evidence" value="ECO:0007669"/>
    <property type="project" value="UniProtKB-EC"/>
</dbReference>
<dbReference type="Gene3D" id="1.20.1050.10">
    <property type="match status" value="1"/>
</dbReference>
<evidence type="ECO:0000313" key="5">
    <source>
        <dbReference type="Proteomes" id="UP001202831"/>
    </source>
</evidence>
<reference evidence="4 5" key="1">
    <citation type="submission" date="2022-01" db="EMBL/GenBank/DDBJ databases">
        <title>Whole genome-based taxonomy of the Shewanellaceae.</title>
        <authorList>
            <person name="Martin-Rodriguez A.J."/>
        </authorList>
    </citation>
    <scope>NUCLEOTIDE SEQUENCE [LARGE SCALE GENOMIC DNA]</scope>
    <source>
        <strain evidence="4 5">DSM 21332</strain>
    </source>
</reference>
<dbReference type="Gene3D" id="3.40.30.10">
    <property type="entry name" value="Glutaredoxin"/>
    <property type="match status" value="1"/>
</dbReference>
<proteinExistence type="inferred from homology"/>
<dbReference type="InterPro" id="IPR036282">
    <property type="entry name" value="Glutathione-S-Trfase_C_sf"/>
</dbReference>
<feature type="domain" description="GST C-terminal" evidence="3">
    <location>
        <begin position="88"/>
        <end position="213"/>
    </location>
</feature>
<name>A0ABT0N447_9GAMM</name>
<sequence length="213" mass="23725">MTLYGYWRSSAAYRVRIALNLKGIEVEHKSVHLVKDGGQQHHADFISLNPQQLVPALVLDDGEVLTQSMAMLEYLEDTYPEVPLLPSDTLAKAKVRALANAIACDVHPLNNLRVLQYLKDEAGLDDTAKDAWYQHWIVTGFNAYEAMLRDTAGEFSFGDSPTLADICLVPQVYNARRFKVPLGNYPHIVRIVENCNRLAAFADAAPENQADAV</sequence>
<evidence type="ECO:0000313" key="4">
    <source>
        <dbReference type="EMBL" id="MCL2913187.1"/>
    </source>
</evidence>
<dbReference type="Pfam" id="PF02798">
    <property type="entry name" value="GST_N"/>
    <property type="match status" value="1"/>
</dbReference>
<organism evidence="4 5">
    <name type="scientific">Shewanella corallii</name>
    <dbReference type="NCBI Taxonomy" id="560080"/>
    <lineage>
        <taxon>Bacteria</taxon>
        <taxon>Pseudomonadati</taxon>
        <taxon>Pseudomonadota</taxon>
        <taxon>Gammaproteobacteria</taxon>
        <taxon>Alteromonadales</taxon>
        <taxon>Shewanellaceae</taxon>
        <taxon>Shewanella</taxon>
    </lineage>
</organism>
<dbReference type="PANTHER" id="PTHR42673:SF21">
    <property type="entry name" value="GLUTATHIONE S-TRANSFERASE YFCF"/>
    <property type="match status" value="1"/>
</dbReference>
<dbReference type="SUPFAM" id="SSF52833">
    <property type="entry name" value="Thioredoxin-like"/>
    <property type="match status" value="1"/>
</dbReference>
<dbReference type="InterPro" id="IPR036249">
    <property type="entry name" value="Thioredoxin-like_sf"/>
</dbReference>
<keyword evidence="5" id="KW-1185">Reference proteome</keyword>
<dbReference type="InterPro" id="IPR040079">
    <property type="entry name" value="Glutathione_S-Trfase"/>
</dbReference>
<protein>
    <submittedName>
        <fullName evidence="4">Maleylacetoacetate isomerase</fullName>
        <ecNumber evidence="4">5.2.1.2</ecNumber>
    </submittedName>
</protein>
<dbReference type="EC" id="5.2.1.2" evidence="4"/>
<gene>
    <name evidence="4" type="primary">maiA</name>
    <name evidence="4" type="ORF">L2725_05230</name>
</gene>